<evidence type="ECO:0000313" key="11">
    <source>
        <dbReference type="Ensembl" id="ENSPMRP00000006504.1"/>
    </source>
</evidence>
<evidence type="ECO:0000313" key="12">
    <source>
        <dbReference type="Proteomes" id="UP000472272"/>
    </source>
</evidence>
<dbReference type="GO" id="GO:1901307">
    <property type="term" value="P:positive regulation of spermidine biosynthetic process"/>
    <property type="evidence" value="ECO:0007669"/>
    <property type="project" value="Ensembl"/>
</dbReference>
<dbReference type="GO" id="GO:0046208">
    <property type="term" value="P:spermine catabolic process"/>
    <property type="evidence" value="ECO:0007669"/>
    <property type="project" value="Ensembl"/>
</dbReference>
<dbReference type="InterPro" id="IPR050281">
    <property type="entry name" value="Flavin_monoamine_oxidase"/>
</dbReference>
<dbReference type="GO" id="GO:0009446">
    <property type="term" value="P:putrescine biosynthetic process"/>
    <property type="evidence" value="ECO:0007669"/>
    <property type="project" value="Ensembl"/>
</dbReference>
<keyword evidence="6" id="KW-0285">Flavoprotein</keyword>
<dbReference type="GeneID" id="114596979"/>
<dbReference type="AlphaFoldDB" id="A0A670I3R6"/>
<keyword evidence="7" id="KW-0274">FAD</keyword>
<dbReference type="GeneTree" id="ENSGT00940000158274"/>
<dbReference type="SUPFAM" id="SSF51905">
    <property type="entry name" value="FAD/NAD(P)-binding domain"/>
    <property type="match status" value="1"/>
</dbReference>
<dbReference type="Gene3D" id="3.90.660.10">
    <property type="match status" value="1"/>
</dbReference>
<sequence length="512" mass="56093">MERRVGRALVRPRVLIVGAGLAGLGAAQRLLRRGGRHLGGVRVLEATGRAGGRIRSGKLRGKVIEIGAHWIHGPSKENPVFQLASEHGLLDEAAMSEENQQVEIGGHPLGPSACFSSRGQLLSPDILDSMGLLFFALLEEAREFVHAAKVPVPSVGEYLKEAIARKVREWSDDEETKRLKLAVLNLFFKLECCVSGTHSLDLVALGPFGEYTMLPGLDCTFPNGYEGLIDCLMASLPKGTVQFDKPVKTVHWNSSCLEEAPAGRTFGVQVECEDGEKFFADHVIVTVPLGFLKEHGETFFNPPLPSRKVAAVEKLGFGTNNKIFVEFEQPFWEPDCQVVEVAWDGESPLAEPPADLEAIWYQKIAGFVVLHPAERYGHILCGFIAGKEAEFMETLTDAEVLSALTEVFRRATGNPQLAPPRSILRSKWYSEPYTKGSYSYVAVDSSGDDIDALAQPLHEGTSDSKPPQVLFAGEATHRTFYSTTHGALLSGWREADRLLDIYDMSESPHAAL</sequence>
<comment type="cofactor">
    <cofactor evidence="1">
        <name>FAD</name>
        <dbReference type="ChEBI" id="CHEBI:57692"/>
    </cofactor>
</comment>
<keyword evidence="9" id="KW-0325">Glycoprotein</keyword>
<dbReference type="KEGG" id="pmua:114596979"/>
<dbReference type="CTD" id="196743"/>
<protein>
    <recommendedName>
        <fullName evidence="4">L-amino-acid oxidase</fullName>
        <ecNumber evidence="4">1.4.3.2</ecNumber>
    </recommendedName>
</protein>
<reference evidence="11" key="2">
    <citation type="submission" date="2025-08" db="UniProtKB">
        <authorList>
            <consortium name="Ensembl"/>
        </authorList>
    </citation>
    <scope>IDENTIFICATION</scope>
</reference>
<feature type="domain" description="Amine oxidase" evidence="10">
    <location>
        <begin position="21"/>
        <end position="499"/>
    </location>
</feature>
<name>A0A670I3R6_PODMU</name>
<evidence type="ECO:0000259" key="10">
    <source>
        <dbReference type="Pfam" id="PF01593"/>
    </source>
</evidence>
<comment type="similarity">
    <text evidence="3">Belongs to the flavin monoamine oxidase family. FIG1 subfamily.</text>
</comment>
<dbReference type="Pfam" id="PF01593">
    <property type="entry name" value="Amino_oxidase"/>
    <property type="match status" value="1"/>
</dbReference>
<dbReference type="Gene3D" id="3.50.50.60">
    <property type="entry name" value="FAD/NAD(P)-binding domain"/>
    <property type="match status" value="1"/>
</dbReference>
<evidence type="ECO:0000256" key="5">
    <source>
        <dbReference type="ARBA" id="ARBA00022490"/>
    </source>
</evidence>
<dbReference type="OrthoDB" id="2019015at2759"/>
<evidence type="ECO:0000256" key="6">
    <source>
        <dbReference type="ARBA" id="ARBA00022630"/>
    </source>
</evidence>
<evidence type="ECO:0000256" key="3">
    <source>
        <dbReference type="ARBA" id="ARBA00005465"/>
    </source>
</evidence>
<dbReference type="OMA" id="DVGCGWL"/>
<evidence type="ECO:0000256" key="1">
    <source>
        <dbReference type="ARBA" id="ARBA00001974"/>
    </source>
</evidence>
<dbReference type="InterPro" id="IPR036188">
    <property type="entry name" value="FAD/NAD-bd_sf"/>
</dbReference>
<keyword evidence="8" id="KW-0560">Oxidoreductase</keyword>
<evidence type="ECO:0000256" key="8">
    <source>
        <dbReference type="ARBA" id="ARBA00023002"/>
    </source>
</evidence>
<evidence type="ECO:0000256" key="7">
    <source>
        <dbReference type="ARBA" id="ARBA00022827"/>
    </source>
</evidence>
<comment type="subcellular location">
    <subcellularLocation>
        <location evidence="2">Cytoplasm</location>
    </subcellularLocation>
</comment>
<proteinExistence type="inferred from homology"/>
<dbReference type="Proteomes" id="UP000472272">
    <property type="component" value="Chromosome 5"/>
</dbReference>
<dbReference type="RefSeq" id="XP_028584734.1">
    <property type="nucleotide sequence ID" value="XM_028728901.1"/>
</dbReference>
<dbReference type="InterPro" id="IPR002937">
    <property type="entry name" value="Amino_oxidase"/>
</dbReference>
<gene>
    <name evidence="11" type="primary">PAOX</name>
</gene>
<reference evidence="11" key="3">
    <citation type="submission" date="2025-09" db="UniProtKB">
        <authorList>
            <consortium name="Ensembl"/>
        </authorList>
    </citation>
    <scope>IDENTIFICATION</scope>
</reference>
<dbReference type="Ensembl" id="ENSPMRT00000006929.1">
    <property type="protein sequence ID" value="ENSPMRP00000006504.1"/>
    <property type="gene ID" value="ENSPMRG00000004394.1"/>
</dbReference>
<organism evidence="11 12">
    <name type="scientific">Podarcis muralis</name>
    <name type="common">Wall lizard</name>
    <name type="synonym">Lacerta muralis</name>
    <dbReference type="NCBI Taxonomy" id="64176"/>
    <lineage>
        <taxon>Eukaryota</taxon>
        <taxon>Metazoa</taxon>
        <taxon>Chordata</taxon>
        <taxon>Craniata</taxon>
        <taxon>Vertebrata</taxon>
        <taxon>Euteleostomi</taxon>
        <taxon>Lepidosauria</taxon>
        <taxon>Squamata</taxon>
        <taxon>Bifurcata</taxon>
        <taxon>Unidentata</taxon>
        <taxon>Episquamata</taxon>
        <taxon>Laterata</taxon>
        <taxon>Lacertibaenia</taxon>
        <taxon>Lacertidae</taxon>
        <taxon>Podarcis</taxon>
    </lineage>
</organism>
<evidence type="ECO:0000256" key="2">
    <source>
        <dbReference type="ARBA" id="ARBA00004496"/>
    </source>
</evidence>
<dbReference type="GO" id="GO:0001716">
    <property type="term" value="F:L-amino-acid oxidase activity"/>
    <property type="evidence" value="ECO:0007669"/>
    <property type="project" value="UniProtKB-EC"/>
</dbReference>
<reference evidence="11 12" key="1">
    <citation type="journal article" date="2019" name="Proc. Natl. Acad. Sci. U.S.A.">
        <title>Regulatory changes in pterin and carotenoid genes underlie balanced color polymorphisms in the wall lizard.</title>
        <authorList>
            <person name="Andrade P."/>
            <person name="Pinho C."/>
            <person name="Perez I de Lanuza G."/>
            <person name="Afonso S."/>
            <person name="Brejcha J."/>
            <person name="Rubin C.J."/>
            <person name="Wallerman O."/>
            <person name="Pereira P."/>
            <person name="Sabatino S.J."/>
            <person name="Bellati A."/>
            <person name="Pellitteri-Rosa D."/>
            <person name="Bosakova Z."/>
            <person name="Bunikis I."/>
            <person name="Carretero M.A."/>
            <person name="Feiner N."/>
            <person name="Marsik P."/>
            <person name="Pauperio F."/>
            <person name="Salvi D."/>
            <person name="Soler L."/>
            <person name="While G.M."/>
            <person name="Uller T."/>
            <person name="Font E."/>
            <person name="Andersson L."/>
            <person name="Carneiro M."/>
        </authorList>
    </citation>
    <scope>NUCLEOTIDE SEQUENCE</scope>
</reference>
<dbReference type="GO" id="GO:0046592">
    <property type="term" value="F:polyamine oxidase activity"/>
    <property type="evidence" value="ECO:0007669"/>
    <property type="project" value="Ensembl"/>
</dbReference>
<dbReference type="PANTHER" id="PTHR10742">
    <property type="entry name" value="FLAVIN MONOAMINE OXIDASE"/>
    <property type="match status" value="1"/>
</dbReference>
<keyword evidence="5" id="KW-0963">Cytoplasm</keyword>
<keyword evidence="12" id="KW-1185">Reference proteome</keyword>
<evidence type="ECO:0000256" key="9">
    <source>
        <dbReference type="ARBA" id="ARBA00023180"/>
    </source>
</evidence>
<dbReference type="EC" id="1.4.3.2" evidence="4"/>
<dbReference type="GO" id="GO:0009447">
    <property type="term" value="P:putrescine catabolic process"/>
    <property type="evidence" value="ECO:0007669"/>
    <property type="project" value="Ensembl"/>
</dbReference>
<dbReference type="GO" id="GO:0005737">
    <property type="term" value="C:cytoplasm"/>
    <property type="evidence" value="ECO:0007669"/>
    <property type="project" value="UniProtKB-SubCell"/>
</dbReference>
<dbReference type="SUPFAM" id="SSF54373">
    <property type="entry name" value="FAD-linked reductases, C-terminal domain"/>
    <property type="match status" value="1"/>
</dbReference>
<dbReference type="PANTHER" id="PTHR10742:SF405">
    <property type="entry name" value="PEROXISOMAL N(1)-ACETYL-SPERMINE_SPERMIDINE OXIDASE"/>
    <property type="match status" value="1"/>
</dbReference>
<evidence type="ECO:0000256" key="4">
    <source>
        <dbReference type="ARBA" id="ARBA00012806"/>
    </source>
</evidence>
<dbReference type="GO" id="GO:0046203">
    <property type="term" value="P:spermidine catabolic process"/>
    <property type="evidence" value="ECO:0007669"/>
    <property type="project" value="Ensembl"/>
</dbReference>
<accession>A0A670I3R6</accession>